<evidence type="ECO:0000256" key="3">
    <source>
        <dbReference type="ARBA" id="ARBA00022676"/>
    </source>
</evidence>
<dbReference type="EMBL" id="CP015136">
    <property type="protein sequence ID" value="AMY12588.1"/>
    <property type="molecule type" value="Genomic_DNA"/>
</dbReference>
<feature type="transmembrane region" description="Helical" evidence="8">
    <location>
        <begin position="203"/>
        <end position="224"/>
    </location>
</feature>
<feature type="transmembrane region" description="Helical" evidence="8">
    <location>
        <begin position="302"/>
        <end position="320"/>
    </location>
</feature>
<dbReference type="GO" id="GO:0009103">
    <property type="term" value="P:lipopolysaccharide biosynthetic process"/>
    <property type="evidence" value="ECO:0007669"/>
    <property type="project" value="UniProtKB-ARBA"/>
</dbReference>
<feature type="transmembrane region" description="Helical" evidence="8">
    <location>
        <begin position="103"/>
        <end position="119"/>
    </location>
</feature>
<feature type="domain" description="Glycosyltransferase RgtA/B/C/D-like" evidence="9">
    <location>
        <begin position="52"/>
        <end position="221"/>
    </location>
</feature>
<proteinExistence type="predicted"/>
<evidence type="ECO:0000256" key="8">
    <source>
        <dbReference type="SAM" id="Phobius"/>
    </source>
</evidence>
<feature type="transmembrane region" description="Helical" evidence="8">
    <location>
        <begin position="80"/>
        <end position="97"/>
    </location>
</feature>
<reference evidence="11" key="2">
    <citation type="submission" date="2016-04" db="EMBL/GenBank/DDBJ databases">
        <title>First Complete Genome Sequence of a Subdivision 6 Acidobacterium.</title>
        <authorList>
            <person name="Huang S."/>
            <person name="Vieira S."/>
            <person name="Bunk B."/>
            <person name="Riedel T."/>
            <person name="Sproeer C."/>
            <person name="Overmann J."/>
        </authorList>
    </citation>
    <scope>NUCLEOTIDE SEQUENCE [LARGE SCALE GENOMIC DNA]</scope>
    <source>
        <strain evidence="11">DSM 100886 HEG_-6_39</strain>
    </source>
</reference>
<organism evidence="10 11">
    <name type="scientific">Luteitalea pratensis</name>
    <dbReference type="NCBI Taxonomy" id="1855912"/>
    <lineage>
        <taxon>Bacteria</taxon>
        <taxon>Pseudomonadati</taxon>
        <taxon>Acidobacteriota</taxon>
        <taxon>Vicinamibacteria</taxon>
        <taxon>Vicinamibacterales</taxon>
        <taxon>Vicinamibacteraceae</taxon>
        <taxon>Luteitalea</taxon>
    </lineage>
</organism>
<sequence>MDPASRRIPVPAWLVAGGLLLAHLLTLGRYGIFRDEFYYLANGRHLAWGYVDHPPMVAVIAWTVAHTIGTSVYALRTPSLFALAGVLAIMAALVRRIGGGGLAVTITWLAFALSPYYLYTFHYLSMNAPEVLWWSLAALLLLKATDAHRAPDHGARAEAWPWLAFGLVMGMAVLTKVSGFIWGAGLALGLLLSPARHHLRSPWPWVGVAVTALVFAPHVAWQVAHDFPTAEFVRNAQANKIIPLAPAAFLGEQVMLLGPIGALVAVVGAIALAARRPSGGRVWLVAVVATLTVFLLQRSKAYYVMPAYPVLLVAGAVTLERWLATRVAPRRAAIALMLVIGMPLVPLTLPVLPPAALQAYMARLGLGVSSAERHETGALPQHFADMFGWEALADAVAGVVRTLPPEERATARIFVQNYGEAGALEYYGPSRGLPPVIAGHNAYWHWGPGPDSGGVVIIVGGDAEDHRQAFTEVREAGRTACDLCMPYENDLPIFVARGLVRPLHEIWPSVKHFE</sequence>
<evidence type="ECO:0000256" key="2">
    <source>
        <dbReference type="ARBA" id="ARBA00022475"/>
    </source>
</evidence>
<evidence type="ECO:0000313" key="10">
    <source>
        <dbReference type="EMBL" id="AMY12588.1"/>
    </source>
</evidence>
<accession>A0A143PWK1</accession>
<dbReference type="AlphaFoldDB" id="A0A143PWK1"/>
<dbReference type="STRING" id="1855912.LuPra_05866"/>
<keyword evidence="5 8" id="KW-0812">Transmembrane</keyword>
<dbReference type="PANTHER" id="PTHR33908">
    <property type="entry name" value="MANNOSYLTRANSFERASE YKCB-RELATED"/>
    <property type="match status" value="1"/>
</dbReference>
<evidence type="ECO:0000313" key="11">
    <source>
        <dbReference type="Proteomes" id="UP000076079"/>
    </source>
</evidence>
<dbReference type="Proteomes" id="UP000076079">
    <property type="component" value="Chromosome"/>
</dbReference>
<keyword evidence="11" id="KW-1185">Reference proteome</keyword>
<dbReference type="KEGG" id="abac:LuPra_05866"/>
<dbReference type="GO" id="GO:0016763">
    <property type="term" value="F:pentosyltransferase activity"/>
    <property type="evidence" value="ECO:0007669"/>
    <property type="project" value="TreeGrafter"/>
</dbReference>
<dbReference type="PANTHER" id="PTHR33908:SF11">
    <property type="entry name" value="MEMBRANE PROTEIN"/>
    <property type="match status" value="1"/>
</dbReference>
<dbReference type="RefSeq" id="WP_110174031.1">
    <property type="nucleotide sequence ID" value="NZ_CP015136.1"/>
</dbReference>
<evidence type="ECO:0000256" key="4">
    <source>
        <dbReference type="ARBA" id="ARBA00022679"/>
    </source>
</evidence>
<feature type="transmembrane region" description="Helical" evidence="8">
    <location>
        <begin position="162"/>
        <end position="191"/>
    </location>
</feature>
<feature type="transmembrane region" description="Helical" evidence="8">
    <location>
        <begin position="12"/>
        <end position="33"/>
    </location>
</feature>
<evidence type="ECO:0000256" key="6">
    <source>
        <dbReference type="ARBA" id="ARBA00022989"/>
    </source>
</evidence>
<evidence type="ECO:0000259" key="9">
    <source>
        <dbReference type="Pfam" id="PF13231"/>
    </source>
</evidence>
<keyword evidence="7 8" id="KW-0472">Membrane</keyword>
<evidence type="ECO:0000256" key="1">
    <source>
        <dbReference type="ARBA" id="ARBA00004651"/>
    </source>
</evidence>
<gene>
    <name evidence="10" type="ORF">LuPra_05866</name>
</gene>
<keyword evidence="6 8" id="KW-1133">Transmembrane helix</keyword>
<dbReference type="Pfam" id="PF13231">
    <property type="entry name" value="PMT_2"/>
    <property type="match status" value="1"/>
</dbReference>
<dbReference type="GO" id="GO:0005886">
    <property type="term" value="C:plasma membrane"/>
    <property type="evidence" value="ECO:0007669"/>
    <property type="project" value="UniProtKB-SubCell"/>
</dbReference>
<evidence type="ECO:0000256" key="7">
    <source>
        <dbReference type="ARBA" id="ARBA00023136"/>
    </source>
</evidence>
<keyword evidence="3" id="KW-0328">Glycosyltransferase</keyword>
<feature type="transmembrane region" description="Helical" evidence="8">
    <location>
        <begin position="280"/>
        <end position="296"/>
    </location>
</feature>
<comment type="subcellular location">
    <subcellularLocation>
        <location evidence="1">Cell membrane</location>
        <topology evidence="1">Multi-pass membrane protein</topology>
    </subcellularLocation>
</comment>
<name>A0A143PWK1_LUTPR</name>
<evidence type="ECO:0000256" key="5">
    <source>
        <dbReference type="ARBA" id="ARBA00022692"/>
    </source>
</evidence>
<feature type="transmembrane region" description="Helical" evidence="8">
    <location>
        <begin position="53"/>
        <end position="73"/>
    </location>
</feature>
<keyword evidence="4" id="KW-0808">Transferase</keyword>
<keyword evidence="2" id="KW-1003">Cell membrane</keyword>
<feature type="transmembrane region" description="Helical" evidence="8">
    <location>
        <begin position="332"/>
        <end position="352"/>
    </location>
</feature>
<dbReference type="OrthoDB" id="108054at2"/>
<protein>
    <submittedName>
        <fullName evidence="10">Putative membrane protein</fullName>
    </submittedName>
</protein>
<feature type="transmembrane region" description="Helical" evidence="8">
    <location>
        <begin position="254"/>
        <end position="273"/>
    </location>
</feature>
<reference evidence="10 11" key="1">
    <citation type="journal article" date="2016" name="Genome Announc.">
        <title>First Complete Genome Sequence of a Subdivision 6 Acidobacterium Strain.</title>
        <authorList>
            <person name="Huang S."/>
            <person name="Vieira S."/>
            <person name="Bunk B."/>
            <person name="Riedel T."/>
            <person name="Sproer C."/>
            <person name="Overmann J."/>
        </authorList>
    </citation>
    <scope>NUCLEOTIDE SEQUENCE [LARGE SCALE GENOMIC DNA]</scope>
    <source>
        <strain evidence="11">DSM 100886 HEG_-6_39</strain>
    </source>
</reference>
<dbReference type="InterPro" id="IPR050297">
    <property type="entry name" value="LipidA_mod_glycosyltrf_83"/>
</dbReference>
<dbReference type="InterPro" id="IPR038731">
    <property type="entry name" value="RgtA/B/C-like"/>
</dbReference>